<dbReference type="InterPro" id="IPR012495">
    <property type="entry name" value="TadE-like_dom"/>
</dbReference>
<dbReference type="Proteomes" id="UP000574761">
    <property type="component" value="Unassembled WGS sequence"/>
</dbReference>
<dbReference type="AlphaFoldDB" id="A0A7W6D5N0"/>
<evidence type="ECO:0000259" key="2">
    <source>
        <dbReference type="Pfam" id="PF07811"/>
    </source>
</evidence>
<protein>
    <submittedName>
        <fullName evidence="3">Flp pilus assembly protein TadG</fullName>
    </submittedName>
</protein>
<evidence type="ECO:0000313" key="3">
    <source>
        <dbReference type="EMBL" id="MBB3976522.1"/>
    </source>
</evidence>
<sequence length="209" mass="22723">MRAQDAGRVVRALAPFVPAPLRRLARGREGAGAVEFAILVPLLLVGYIGAYELSVAMSVYNKVGRTASTISDLLTQNISVGTTEFEDARLAANTILAPYQTSAEHLGYEIIGIQIDDASNATVAWSRDENGNKVTDKPKGTPVALADDMKKTKSFIVMTTVTMKYKIELVERLLPLRGSSRTEILDPTLRRTSYSRLRKGSELSCSACT</sequence>
<keyword evidence="1" id="KW-1133">Transmembrane helix</keyword>
<dbReference type="Pfam" id="PF07811">
    <property type="entry name" value="TadE"/>
    <property type="match status" value="1"/>
</dbReference>
<keyword evidence="4" id="KW-1185">Reference proteome</keyword>
<dbReference type="RefSeq" id="WP_183802055.1">
    <property type="nucleotide sequence ID" value="NZ_JACIEE010000003.1"/>
</dbReference>
<proteinExistence type="predicted"/>
<feature type="transmembrane region" description="Helical" evidence="1">
    <location>
        <begin position="31"/>
        <end position="51"/>
    </location>
</feature>
<name>A0A7W6D5N0_9HYPH</name>
<gene>
    <name evidence="3" type="ORF">GGQ64_001711</name>
</gene>
<accession>A0A7W6D5N0</accession>
<keyword evidence="1" id="KW-0812">Transmembrane</keyword>
<organism evidence="3 4">
    <name type="scientific">Mycoplana azooxidifex</name>
    <dbReference type="NCBI Taxonomy" id="1636188"/>
    <lineage>
        <taxon>Bacteria</taxon>
        <taxon>Pseudomonadati</taxon>
        <taxon>Pseudomonadota</taxon>
        <taxon>Alphaproteobacteria</taxon>
        <taxon>Hyphomicrobiales</taxon>
        <taxon>Rhizobiaceae</taxon>
        <taxon>Mycoplana</taxon>
    </lineage>
</organism>
<feature type="domain" description="TadE-like" evidence="2">
    <location>
        <begin position="30"/>
        <end position="68"/>
    </location>
</feature>
<comment type="caution">
    <text evidence="3">The sequence shown here is derived from an EMBL/GenBank/DDBJ whole genome shotgun (WGS) entry which is preliminary data.</text>
</comment>
<reference evidence="3 4" key="1">
    <citation type="submission" date="2020-08" db="EMBL/GenBank/DDBJ databases">
        <title>Genomic Encyclopedia of Type Strains, Phase IV (KMG-IV): sequencing the most valuable type-strain genomes for metagenomic binning, comparative biology and taxonomic classification.</title>
        <authorList>
            <person name="Goeker M."/>
        </authorList>
    </citation>
    <scope>NUCLEOTIDE SEQUENCE [LARGE SCALE GENOMIC DNA]</scope>
    <source>
        <strain evidence="3 4">DSM 100211</strain>
    </source>
</reference>
<keyword evidence="1" id="KW-0472">Membrane</keyword>
<evidence type="ECO:0000256" key="1">
    <source>
        <dbReference type="SAM" id="Phobius"/>
    </source>
</evidence>
<dbReference type="EMBL" id="JACIEE010000003">
    <property type="protein sequence ID" value="MBB3976522.1"/>
    <property type="molecule type" value="Genomic_DNA"/>
</dbReference>
<evidence type="ECO:0000313" key="4">
    <source>
        <dbReference type="Proteomes" id="UP000574761"/>
    </source>
</evidence>